<feature type="transmembrane region" description="Helical" evidence="1">
    <location>
        <begin position="112"/>
        <end position="130"/>
    </location>
</feature>
<dbReference type="AlphaFoldDB" id="A0A1Y3ASQ9"/>
<keyword evidence="1" id="KW-0472">Membrane</keyword>
<evidence type="ECO:0000256" key="1">
    <source>
        <dbReference type="SAM" id="Phobius"/>
    </source>
</evidence>
<evidence type="ECO:0000313" key="2">
    <source>
        <dbReference type="EMBL" id="OTF71037.1"/>
    </source>
</evidence>
<keyword evidence="1" id="KW-0812">Transmembrane</keyword>
<dbReference type="GO" id="GO:1904294">
    <property type="term" value="P:positive regulation of ERAD pathway"/>
    <property type="evidence" value="ECO:0007669"/>
    <property type="project" value="TreeGrafter"/>
</dbReference>
<accession>A0A1Y3ASQ9</accession>
<keyword evidence="1" id="KW-1133">Transmembrane helix</keyword>
<sequence length="146" mass="17401">LERFEIYSFLIGWSEPYIVEYSLEYGLLRLSEQMRDRYHVPVMKVVLNPETDKCFGDRTARFMLNNFLGYDDVLIGSIKQLAERENNRGFVRNVVTGEHFRFVNVWMTRTSYLAAAFIMIVFTLFVSMLIRYSHQQVRIDYILFSL</sequence>
<dbReference type="InterPro" id="IPR019144">
    <property type="entry name" value="Membralin"/>
</dbReference>
<organism evidence="2 3">
    <name type="scientific">Euroglyphus maynei</name>
    <name type="common">Mayne's house dust mite</name>
    <dbReference type="NCBI Taxonomy" id="6958"/>
    <lineage>
        <taxon>Eukaryota</taxon>
        <taxon>Metazoa</taxon>
        <taxon>Ecdysozoa</taxon>
        <taxon>Arthropoda</taxon>
        <taxon>Chelicerata</taxon>
        <taxon>Arachnida</taxon>
        <taxon>Acari</taxon>
        <taxon>Acariformes</taxon>
        <taxon>Sarcoptiformes</taxon>
        <taxon>Astigmata</taxon>
        <taxon>Psoroptidia</taxon>
        <taxon>Analgoidea</taxon>
        <taxon>Pyroglyphidae</taxon>
        <taxon>Pyroglyphinae</taxon>
        <taxon>Euroglyphus</taxon>
    </lineage>
</organism>
<feature type="non-terminal residue" evidence="2">
    <location>
        <position position="1"/>
    </location>
</feature>
<dbReference type="GO" id="GO:0034976">
    <property type="term" value="P:response to endoplasmic reticulum stress"/>
    <property type="evidence" value="ECO:0007669"/>
    <property type="project" value="TreeGrafter"/>
</dbReference>
<evidence type="ECO:0000313" key="3">
    <source>
        <dbReference type="Proteomes" id="UP000194236"/>
    </source>
</evidence>
<dbReference type="PANTHER" id="PTHR21650:SF4">
    <property type="entry name" value="MEMBRALIN"/>
    <property type="match status" value="1"/>
</dbReference>
<gene>
    <name evidence="2" type="ORF">BLA29_010691</name>
</gene>
<reference evidence="2 3" key="1">
    <citation type="submission" date="2017-03" db="EMBL/GenBank/DDBJ databases">
        <title>Genome Survey of Euroglyphus maynei.</title>
        <authorList>
            <person name="Arlian L.G."/>
            <person name="Morgan M.S."/>
            <person name="Rider S.D."/>
        </authorList>
    </citation>
    <scope>NUCLEOTIDE SEQUENCE [LARGE SCALE GENOMIC DNA]</scope>
    <source>
        <strain evidence="2">Arlian Lab</strain>
        <tissue evidence="2">Whole body</tissue>
    </source>
</reference>
<name>A0A1Y3ASQ9_EURMA</name>
<dbReference type="Pfam" id="PF09746">
    <property type="entry name" value="Membralin"/>
    <property type="match status" value="1"/>
</dbReference>
<dbReference type="EMBL" id="MUJZ01062865">
    <property type="protein sequence ID" value="OTF71037.1"/>
    <property type="molecule type" value="Genomic_DNA"/>
</dbReference>
<dbReference type="OrthoDB" id="6779347at2759"/>
<keyword evidence="3" id="KW-1185">Reference proteome</keyword>
<comment type="caution">
    <text evidence="2">The sequence shown here is derived from an EMBL/GenBank/DDBJ whole genome shotgun (WGS) entry which is preliminary data.</text>
</comment>
<protein>
    <submittedName>
        <fullName evidence="2">Membralin-like protein</fullName>
    </submittedName>
</protein>
<dbReference type="PANTHER" id="PTHR21650">
    <property type="entry name" value="MEMBRALIN/KINETOCHORE PROTEIN NUF2"/>
    <property type="match status" value="1"/>
</dbReference>
<proteinExistence type="predicted"/>
<dbReference type="GO" id="GO:0005783">
    <property type="term" value="C:endoplasmic reticulum"/>
    <property type="evidence" value="ECO:0007669"/>
    <property type="project" value="TreeGrafter"/>
</dbReference>
<dbReference type="Proteomes" id="UP000194236">
    <property type="component" value="Unassembled WGS sequence"/>
</dbReference>